<reference evidence="3" key="1">
    <citation type="submission" date="2021-02" db="EMBL/GenBank/DDBJ databases">
        <authorList>
            <person name="Nowell W R."/>
        </authorList>
    </citation>
    <scope>NUCLEOTIDE SEQUENCE</scope>
</reference>
<dbReference type="EMBL" id="CAJOBC010001242">
    <property type="protein sequence ID" value="CAF3666300.1"/>
    <property type="molecule type" value="Genomic_DNA"/>
</dbReference>
<organism evidence="3 7">
    <name type="scientific">Didymodactylos carnosus</name>
    <dbReference type="NCBI Taxonomy" id="1234261"/>
    <lineage>
        <taxon>Eukaryota</taxon>
        <taxon>Metazoa</taxon>
        <taxon>Spiralia</taxon>
        <taxon>Gnathifera</taxon>
        <taxon>Rotifera</taxon>
        <taxon>Eurotatoria</taxon>
        <taxon>Bdelloidea</taxon>
        <taxon>Philodinida</taxon>
        <taxon>Philodinidae</taxon>
        <taxon>Didymodactylos</taxon>
    </lineage>
</organism>
<dbReference type="PANTHER" id="PTHR13252">
    <property type="entry name" value="F-BOX ONLY PROTEIN 28"/>
    <property type="match status" value="1"/>
</dbReference>
<proteinExistence type="predicted"/>
<evidence type="ECO:0000313" key="5">
    <source>
        <dbReference type="EMBL" id="CAF3666300.1"/>
    </source>
</evidence>
<dbReference type="InterPro" id="IPR001810">
    <property type="entry name" value="F-box_dom"/>
</dbReference>
<name>A0A813Y7Z2_9BILA</name>
<evidence type="ECO:0000313" key="7">
    <source>
        <dbReference type="Proteomes" id="UP000663829"/>
    </source>
</evidence>
<feature type="region of interest" description="Disordered" evidence="1">
    <location>
        <begin position="294"/>
        <end position="320"/>
    </location>
</feature>
<dbReference type="PROSITE" id="PS50181">
    <property type="entry name" value="FBOX"/>
    <property type="match status" value="1"/>
</dbReference>
<evidence type="ECO:0000259" key="2">
    <source>
        <dbReference type="PROSITE" id="PS50181"/>
    </source>
</evidence>
<dbReference type="AlphaFoldDB" id="A0A813Y7Z2"/>
<dbReference type="EMBL" id="CAJOBA010004591">
    <property type="protein sequence ID" value="CAF3717465.1"/>
    <property type="molecule type" value="Genomic_DNA"/>
</dbReference>
<comment type="caution">
    <text evidence="3">The sequence shown here is derived from an EMBL/GenBank/DDBJ whole genome shotgun (WGS) entry which is preliminary data.</text>
</comment>
<evidence type="ECO:0000313" key="4">
    <source>
        <dbReference type="EMBL" id="CAF0942521.1"/>
    </source>
</evidence>
<dbReference type="Pfam" id="PF00646">
    <property type="entry name" value="F-box"/>
    <property type="match status" value="1"/>
</dbReference>
<sequence length="368" mass="43424">MAESVLSFFELPLLTQEKILKYLPYSELSRIRIVSKRMHHLCSGILNRSYYLLEPFIQELQRSIKSKLPRRESERHKHPLSYKFDTISSLDSRIQWLKLTFNSAIGNGLCCFYPGKLLDEIYIVIRHLQLQQICPNPRSILQEVRDMSSMAIEHFREHIEPKLQQTKLMPLTNSLGVNSSFSLFSTPTSTSVSSLRHQLAPQLRKHHTMLKSSNALLREQINVLRKSVQQQNMLICSKNYQLGLCRRLLQYRTRSVLKQSYRIKRLEKNLVQTNHILNETRQKFDQFLVLYNSNRDNSNSREDNDTTANNNDNNDNEQEKNSITLKHKNDDDDNDDKTDEIIYCSTDEQEERRNCFTMTKNNRKRQKL</sequence>
<evidence type="ECO:0000256" key="1">
    <source>
        <dbReference type="SAM" id="MobiDB-lite"/>
    </source>
</evidence>
<accession>A0A813Y7Z2</accession>
<dbReference type="SUPFAM" id="SSF81383">
    <property type="entry name" value="F-box domain"/>
    <property type="match status" value="1"/>
</dbReference>
<dbReference type="InterPro" id="IPR036047">
    <property type="entry name" value="F-box-like_dom_sf"/>
</dbReference>
<dbReference type="Proteomes" id="UP000681722">
    <property type="component" value="Unassembled WGS sequence"/>
</dbReference>
<dbReference type="Proteomes" id="UP000682733">
    <property type="component" value="Unassembled WGS sequence"/>
</dbReference>
<protein>
    <recommendedName>
        <fullName evidence="2">F-box domain-containing protein</fullName>
    </recommendedName>
</protein>
<evidence type="ECO:0000313" key="3">
    <source>
        <dbReference type="EMBL" id="CAF0879957.1"/>
    </source>
</evidence>
<gene>
    <name evidence="3" type="ORF">GPM918_LOCUS7557</name>
    <name evidence="4" type="ORF">OVA965_LOCUS11712</name>
    <name evidence="5" type="ORF">SRO942_LOCUS7557</name>
    <name evidence="6" type="ORF">TMI583_LOCUS11716</name>
</gene>
<dbReference type="InterPro" id="IPR039719">
    <property type="entry name" value="FBXO28"/>
</dbReference>
<dbReference type="GO" id="GO:0000209">
    <property type="term" value="P:protein polyubiquitination"/>
    <property type="evidence" value="ECO:0007669"/>
    <property type="project" value="TreeGrafter"/>
</dbReference>
<evidence type="ECO:0000313" key="6">
    <source>
        <dbReference type="EMBL" id="CAF3717465.1"/>
    </source>
</evidence>
<dbReference type="Proteomes" id="UP000663829">
    <property type="component" value="Unassembled WGS sequence"/>
</dbReference>
<feature type="domain" description="F-box" evidence="2">
    <location>
        <begin position="5"/>
        <end position="53"/>
    </location>
</feature>
<dbReference type="EMBL" id="CAJNOK010004586">
    <property type="protein sequence ID" value="CAF0942521.1"/>
    <property type="molecule type" value="Genomic_DNA"/>
</dbReference>
<dbReference type="Proteomes" id="UP000677228">
    <property type="component" value="Unassembled WGS sequence"/>
</dbReference>
<keyword evidence="7" id="KW-1185">Reference proteome</keyword>
<dbReference type="OrthoDB" id="5860767at2759"/>
<dbReference type="EMBL" id="CAJNOQ010001242">
    <property type="protein sequence ID" value="CAF0879957.1"/>
    <property type="molecule type" value="Genomic_DNA"/>
</dbReference>
<dbReference type="PANTHER" id="PTHR13252:SF9">
    <property type="entry name" value="F-BOX ONLY PROTEIN 28"/>
    <property type="match status" value="1"/>
</dbReference>